<keyword evidence="4" id="KW-0328">Glycosyltransferase</keyword>
<dbReference type="InterPro" id="IPR019734">
    <property type="entry name" value="TPR_rpt"/>
</dbReference>
<dbReference type="Pfam" id="PF14559">
    <property type="entry name" value="TPR_19"/>
    <property type="match status" value="1"/>
</dbReference>
<sequence>MTNGLAAAISSYQAGDFETAYQMLEQQLTLGEHLGAQALLVLAQCATKTGRTEKAITCYRQAAQNLPEQAPQLKAFADQLEKKLHAQRQLQRLQAGRLDLRRGMMTPSVQRDYREALRTSLAIDEQRIMDQAMLDRLHRRETDWMTLDRPEHHLAWCDDPTLNEAVSRAGMAGTEDSSGRPAAASTGPVKMAWLGGKEAERDGSRLLLESLLNHLDPALFDFWMIDDGDSLLPEASRHISIAGLEEKDAQAVIAAADFDILLDPAGPASARPRLLSRRLARFHLGLAFYPGPRHGLICDGLLADERVIAPDTEKNYGAPALRLPGCFAPLPPLARHITLRQNLGLPQDRTVLAALLPPERIGPRTADLWADLLHAVPDSMLWIGIAHELARQNFTRWFTEQGLPVERLHISDMPKPGEQAAWLSAADLALDSFPFNSLDQSIAALSSATPLVALKGRTFAGRMTASLLQAAGLDELVAETREDYLQRLVTLAGSAEVRAAMQHKIREQLSGPSAFGGEAFVRALSPMLLEMAGRQTA</sequence>
<evidence type="ECO:0000256" key="4">
    <source>
        <dbReference type="ARBA" id="ARBA00022676"/>
    </source>
</evidence>
<dbReference type="EC" id="2.4.1.255" evidence="3"/>
<keyword evidence="6" id="KW-0677">Repeat</keyword>
<protein>
    <recommendedName>
        <fullName evidence="3">protein O-GlcNAc transferase</fullName>
        <ecNumber evidence="3">2.4.1.255</ecNumber>
    </recommendedName>
</protein>
<comment type="similarity">
    <text evidence="2">Belongs to the glycosyltransferase 41 family. O-GlcNAc transferase subfamily.</text>
</comment>
<evidence type="ECO:0000256" key="2">
    <source>
        <dbReference type="ARBA" id="ARBA00005386"/>
    </source>
</evidence>
<evidence type="ECO:0000256" key="8">
    <source>
        <dbReference type="PROSITE-ProRule" id="PRU00339"/>
    </source>
</evidence>
<dbReference type="PANTHER" id="PTHR44835:SF1">
    <property type="entry name" value="PROTEIN O-GLCNAC TRANSFERASE"/>
    <property type="match status" value="1"/>
</dbReference>
<keyword evidence="11" id="KW-1185">Reference proteome</keyword>
<evidence type="ECO:0000256" key="5">
    <source>
        <dbReference type="ARBA" id="ARBA00022679"/>
    </source>
</evidence>
<evidence type="ECO:0000256" key="3">
    <source>
        <dbReference type="ARBA" id="ARBA00011970"/>
    </source>
</evidence>
<dbReference type="Pfam" id="PF13844">
    <property type="entry name" value="Glyco_transf_41"/>
    <property type="match status" value="1"/>
</dbReference>
<dbReference type="Gene3D" id="1.25.40.10">
    <property type="entry name" value="Tetratricopeptide repeat domain"/>
    <property type="match status" value="1"/>
</dbReference>
<dbReference type="Gene3D" id="3.40.50.2000">
    <property type="entry name" value="Glycogen Phosphorylase B"/>
    <property type="match status" value="1"/>
</dbReference>
<feature type="domain" description="O-GlcNAc transferase C-terminal" evidence="9">
    <location>
        <begin position="336"/>
        <end position="515"/>
    </location>
</feature>
<dbReference type="InterPro" id="IPR011990">
    <property type="entry name" value="TPR-like_helical_dom_sf"/>
</dbReference>
<keyword evidence="5" id="KW-0808">Transferase</keyword>
<name>A0ABU0IGM7_9HYPH</name>
<gene>
    <name evidence="10" type="ORF">QO005_003672</name>
</gene>
<feature type="repeat" description="TPR" evidence="8">
    <location>
        <begin position="36"/>
        <end position="69"/>
    </location>
</feature>
<dbReference type="PANTHER" id="PTHR44835">
    <property type="entry name" value="UDP-N-ACETYLGLUCOSAMINE--PEPTIDE N-ACETYLGLUCOSAMINYLTRANSFERASE SPINDLY-RELATED"/>
    <property type="match status" value="1"/>
</dbReference>
<accession>A0ABU0IGM7</accession>
<dbReference type="EMBL" id="JAUSWH010000014">
    <property type="protein sequence ID" value="MDQ0457316.1"/>
    <property type="molecule type" value="Genomic_DNA"/>
</dbReference>
<reference evidence="10 11" key="1">
    <citation type="submission" date="2023-07" db="EMBL/GenBank/DDBJ databases">
        <title>Genomic Encyclopedia of Type Strains, Phase IV (KMG-IV): sequencing the most valuable type-strain genomes for metagenomic binning, comparative biology and taxonomic classification.</title>
        <authorList>
            <person name="Goeker M."/>
        </authorList>
    </citation>
    <scope>NUCLEOTIDE SEQUENCE [LARGE SCALE GENOMIC DNA]</scope>
    <source>
        <strain evidence="10 11">DSM 100301</strain>
    </source>
</reference>
<dbReference type="RefSeq" id="WP_307159501.1">
    <property type="nucleotide sequence ID" value="NZ_JAUSWH010000014.1"/>
</dbReference>
<dbReference type="Gene3D" id="3.40.50.11380">
    <property type="match status" value="1"/>
</dbReference>
<dbReference type="InterPro" id="IPR029489">
    <property type="entry name" value="OGT/SEC/SPY_C"/>
</dbReference>
<evidence type="ECO:0000256" key="6">
    <source>
        <dbReference type="ARBA" id="ARBA00022737"/>
    </source>
</evidence>
<keyword evidence="7 8" id="KW-0802">TPR repeat</keyword>
<evidence type="ECO:0000259" key="9">
    <source>
        <dbReference type="Pfam" id="PF13844"/>
    </source>
</evidence>
<comment type="pathway">
    <text evidence="1">Protein modification; protein glycosylation.</text>
</comment>
<evidence type="ECO:0000256" key="1">
    <source>
        <dbReference type="ARBA" id="ARBA00004922"/>
    </source>
</evidence>
<proteinExistence type="inferred from homology"/>
<dbReference type="PROSITE" id="PS50005">
    <property type="entry name" value="TPR"/>
    <property type="match status" value="1"/>
</dbReference>
<dbReference type="SUPFAM" id="SSF48452">
    <property type="entry name" value="TPR-like"/>
    <property type="match status" value="1"/>
</dbReference>
<dbReference type="Proteomes" id="UP001235269">
    <property type="component" value="Unassembled WGS sequence"/>
</dbReference>
<dbReference type="InterPro" id="IPR051939">
    <property type="entry name" value="Glycosyltr_41/O-GlcNAc_trsf"/>
</dbReference>
<comment type="caution">
    <text evidence="10">The sequence shown here is derived from an EMBL/GenBank/DDBJ whole genome shotgun (WGS) entry which is preliminary data.</text>
</comment>
<evidence type="ECO:0000313" key="11">
    <source>
        <dbReference type="Proteomes" id="UP001235269"/>
    </source>
</evidence>
<organism evidence="10 11">
    <name type="scientific">Rhizobium paknamense</name>
    <dbReference type="NCBI Taxonomy" id="1206817"/>
    <lineage>
        <taxon>Bacteria</taxon>
        <taxon>Pseudomonadati</taxon>
        <taxon>Pseudomonadota</taxon>
        <taxon>Alphaproteobacteria</taxon>
        <taxon>Hyphomicrobiales</taxon>
        <taxon>Rhizobiaceae</taxon>
        <taxon>Rhizobium/Agrobacterium group</taxon>
        <taxon>Rhizobium</taxon>
    </lineage>
</organism>
<evidence type="ECO:0000313" key="10">
    <source>
        <dbReference type="EMBL" id="MDQ0457316.1"/>
    </source>
</evidence>
<evidence type="ECO:0000256" key="7">
    <source>
        <dbReference type="ARBA" id="ARBA00022803"/>
    </source>
</evidence>